<proteinExistence type="predicted"/>
<name>A0A9W4U8L1_9PLEO</name>
<dbReference type="EMBL" id="CAOQHR010000002">
    <property type="protein sequence ID" value="CAI6296772.1"/>
    <property type="molecule type" value="Genomic_DNA"/>
</dbReference>
<dbReference type="AlphaFoldDB" id="A0A9W4U8L1"/>
<organism evidence="1 2">
    <name type="scientific">Periconia digitata</name>
    <dbReference type="NCBI Taxonomy" id="1303443"/>
    <lineage>
        <taxon>Eukaryota</taxon>
        <taxon>Fungi</taxon>
        <taxon>Dikarya</taxon>
        <taxon>Ascomycota</taxon>
        <taxon>Pezizomycotina</taxon>
        <taxon>Dothideomycetes</taxon>
        <taxon>Pleosporomycetidae</taxon>
        <taxon>Pleosporales</taxon>
        <taxon>Massarineae</taxon>
        <taxon>Periconiaceae</taxon>
        <taxon>Periconia</taxon>
    </lineage>
</organism>
<sequence length="153" mass="17042">MPRSLFACSPPQNDVNCDDGWIQHDKAGSQLPFSPTGVGARAPASDRLLSSQSTFYGGAGTRCHAFSTLPLPMIHTLCAVRRRRPLRYLLNPARPIASSKVDEGAISRCEHLQYHVKRFGFDILISHCSNIRRPIFPSRTRTRPGSILSVHYQ</sequence>
<gene>
    <name evidence="1" type="ORF">PDIGIT_LOCUS2679</name>
</gene>
<dbReference type="Proteomes" id="UP001152607">
    <property type="component" value="Unassembled WGS sequence"/>
</dbReference>
<accession>A0A9W4U8L1</accession>
<protein>
    <submittedName>
        <fullName evidence="1">Uncharacterized protein</fullName>
    </submittedName>
</protein>
<evidence type="ECO:0000313" key="2">
    <source>
        <dbReference type="Proteomes" id="UP001152607"/>
    </source>
</evidence>
<comment type="caution">
    <text evidence="1">The sequence shown here is derived from an EMBL/GenBank/DDBJ whole genome shotgun (WGS) entry which is preliminary data.</text>
</comment>
<reference evidence="1" key="1">
    <citation type="submission" date="2023-01" db="EMBL/GenBank/DDBJ databases">
        <authorList>
            <person name="Van Ghelder C."/>
            <person name="Rancurel C."/>
        </authorList>
    </citation>
    <scope>NUCLEOTIDE SEQUENCE</scope>
    <source>
        <strain evidence="1">CNCM I-4278</strain>
    </source>
</reference>
<evidence type="ECO:0000313" key="1">
    <source>
        <dbReference type="EMBL" id="CAI6296772.1"/>
    </source>
</evidence>
<keyword evidence="2" id="KW-1185">Reference proteome</keyword>